<gene>
    <name evidence="1" type="ORF">DespoDRAFT_02086</name>
</gene>
<dbReference type="HOGENOM" id="CLU_200895_0_0_7"/>
<organism evidence="1 2">
    <name type="scientific">Desulfobacter postgatei 2ac9</name>
    <dbReference type="NCBI Taxonomy" id="879212"/>
    <lineage>
        <taxon>Bacteria</taxon>
        <taxon>Pseudomonadati</taxon>
        <taxon>Thermodesulfobacteriota</taxon>
        <taxon>Desulfobacteria</taxon>
        <taxon>Desulfobacterales</taxon>
        <taxon>Desulfobacteraceae</taxon>
        <taxon>Desulfobacter</taxon>
    </lineage>
</organism>
<protein>
    <submittedName>
        <fullName evidence="1">Putative RNA-binding protein</fullName>
    </submittedName>
</protein>
<dbReference type="AlphaFoldDB" id="I5B3B6"/>
<dbReference type="InterPro" id="IPR019300">
    <property type="entry name" value="CooT"/>
</dbReference>
<proteinExistence type="predicted"/>
<sequence length="63" mass="7150">MCEANAYLVDKSGQESLFLESVDKVEPEEEGIRLVSIFGEQKFIKGKIHSLSLVEHKVFIQPE</sequence>
<dbReference type="STRING" id="879212.DespoDRAFT_02086"/>
<dbReference type="EMBL" id="CM001488">
    <property type="protein sequence ID" value="EIM63979.1"/>
    <property type="molecule type" value="Genomic_DNA"/>
</dbReference>
<dbReference type="RefSeq" id="WP_004073365.1">
    <property type="nucleotide sequence ID" value="NZ_CM001488.1"/>
</dbReference>
<name>I5B3B6_9BACT</name>
<keyword evidence="2" id="KW-1185">Reference proteome</keyword>
<dbReference type="Pfam" id="PF10133">
    <property type="entry name" value="CooT"/>
    <property type="match status" value="1"/>
</dbReference>
<accession>I5B3B6</accession>
<dbReference type="eggNOG" id="COG1532">
    <property type="taxonomic scope" value="Bacteria"/>
</dbReference>
<evidence type="ECO:0000313" key="1">
    <source>
        <dbReference type="EMBL" id="EIM63979.1"/>
    </source>
</evidence>
<reference evidence="1 2" key="1">
    <citation type="submission" date="2011-09" db="EMBL/GenBank/DDBJ databases">
        <authorList>
            <consortium name="US DOE Joint Genome Institute (JGI-PGF)"/>
            <person name="Lucas S."/>
            <person name="Han J."/>
            <person name="Lapidus A."/>
            <person name="Cheng J.-F."/>
            <person name="Goodwin L."/>
            <person name="Pitluck S."/>
            <person name="Peters L."/>
            <person name="Land M.L."/>
            <person name="Hauser L."/>
            <person name="Orellana R."/>
            <person name="Lovley D."/>
            <person name="Woyke T.J."/>
        </authorList>
    </citation>
    <scope>NUCLEOTIDE SEQUENCE [LARGE SCALE GENOMIC DNA]</scope>
    <source>
        <strain evidence="1 2">2ac9</strain>
    </source>
</reference>
<evidence type="ECO:0000313" key="2">
    <source>
        <dbReference type="Proteomes" id="UP000005778"/>
    </source>
</evidence>
<reference evidence="1 2" key="2">
    <citation type="submission" date="2012-02" db="EMBL/GenBank/DDBJ databases">
        <title>Improved High-Quality Draft sequence of Desulfobacter postgatei 2ac9.</title>
        <authorList>
            <consortium name="US DOE Joint Genome Institute"/>
            <person name="Lucas S."/>
            <person name="Han J."/>
            <person name="Lapidus A."/>
            <person name="Cheng J.-F."/>
            <person name="Goodwin L."/>
            <person name="Pitluck S."/>
            <person name="Peters L."/>
            <person name="Ovchinnikova G."/>
            <person name="Held B."/>
            <person name="Detter J.C."/>
            <person name="Han C."/>
            <person name="Tapia R."/>
            <person name="Land M."/>
            <person name="Hauser L."/>
            <person name="Kyrpides N."/>
            <person name="Ivanova N."/>
            <person name="Pagani I."/>
            <person name="Orellana R."/>
            <person name="Lovley D."/>
            <person name="Woyke T."/>
        </authorList>
    </citation>
    <scope>NUCLEOTIDE SEQUENCE [LARGE SCALE GENOMIC DNA]</scope>
    <source>
        <strain evidence="1 2">2ac9</strain>
    </source>
</reference>
<dbReference type="OrthoDB" id="5422162at2"/>
<dbReference type="Proteomes" id="UP000005778">
    <property type="component" value="Chromosome"/>
</dbReference>